<dbReference type="Proteomes" id="UP000037784">
    <property type="component" value="Unassembled WGS sequence"/>
</dbReference>
<protein>
    <submittedName>
        <fullName evidence="1">Uncharacterized protein</fullName>
    </submittedName>
</protein>
<evidence type="ECO:0000313" key="2">
    <source>
        <dbReference type="Proteomes" id="UP000037784"/>
    </source>
</evidence>
<accession>A0A0M8KBR4</accession>
<keyword evidence="2" id="KW-1185">Reference proteome</keyword>
<evidence type="ECO:0000313" key="1">
    <source>
        <dbReference type="EMBL" id="GAP64336.1"/>
    </source>
</evidence>
<name>A0A0M8KBR4_9CHLR</name>
<reference evidence="1 2" key="1">
    <citation type="journal article" date="2015" name="Genome Announc.">
        <title>Draft Genome Sequence of a Heterotrophic Facultative Anaerobic Thermophilic Bacterium, Ardenticatena maritima Strain 110ST.</title>
        <authorList>
            <person name="Kawaichi S."/>
            <person name="Yoshida T."/>
            <person name="Sako Y."/>
            <person name="Nakamura R."/>
        </authorList>
    </citation>
    <scope>NUCLEOTIDE SEQUENCE [LARGE SCALE GENOMIC DNA]</scope>
    <source>
        <strain evidence="1 2">110S</strain>
    </source>
</reference>
<proteinExistence type="predicted"/>
<reference evidence="2" key="2">
    <citation type="submission" date="2015-08" db="EMBL/GenBank/DDBJ databases">
        <title>Draft Genome Sequence of a Heterotrophic Facultative Anaerobic Bacterium Ardenticatena maritima Strain 110S.</title>
        <authorList>
            <person name="Kawaichi S."/>
            <person name="Yoshida T."/>
            <person name="Sako Y."/>
            <person name="Nakamura R."/>
        </authorList>
    </citation>
    <scope>NUCLEOTIDE SEQUENCE [LARGE SCALE GENOMIC DNA]</scope>
    <source>
        <strain evidence="2">110S</strain>
    </source>
</reference>
<dbReference type="InParanoid" id="A0A0M8KBR4"/>
<gene>
    <name evidence="1" type="ORF">ARMA_2759</name>
</gene>
<sequence>MLPNPAFSGRGCAAGQRGRHFGRCWLRQQWWKDGDAAPLTLSLAAHPLVL</sequence>
<dbReference type="AlphaFoldDB" id="A0A0M8KBR4"/>
<comment type="caution">
    <text evidence="1">The sequence shown here is derived from an EMBL/GenBank/DDBJ whole genome shotgun (WGS) entry which is preliminary data.</text>
</comment>
<dbReference type="EMBL" id="BBZA01000244">
    <property type="protein sequence ID" value="GAP64336.1"/>
    <property type="molecule type" value="Genomic_DNA"/>
</dbReference>
<organism evidence="1 2">
    <name type="scientific">Ardenticatena maritima</name>
    <dbReference type="NCBI Taxonomy" id="872965"/>
    <lineage>
        <taxon>Bacteria</taxon>
        <taxon>Bacillati</taxon>
        <taxon>Chloroflexota</taxon>
        <taxon>Ardenticatenia</taxon>
        <taxon>Ardenticatenales</taxon>
        <taxon>Ardenticatenaceae</taxon>
        <taxon>Ardenticatena</taxon>
    </lineage>
</organism>